<proteinExistence type="predicted"/>
<sequence>MGHYFKLEAYEPLVHQLLRSLKKLEANFIPETQFERHLQLFRLVAAPGMGKTTAMFEIWRLLAHAAWSELDGQHPVEARLLERIGSSLAEGCMMVFLLDLSHTDMSAKDALEDGVDKDGVLALRMLWASVRASGRWQSYSRFLQAMPVQLRRNISSVVVLRFWGAAACFSPGVRWLAVFEVDEVNAAIPQTWPRLPMECPDKVADILEWAGGMPRRIAWGLSAMSGAVPMDEERLLTGPDDWGWLTGNFRFTAAIGHMLAGMGSSDQWCSWFRGDKAALLNQLFTHAIMRFPVARAAPAATVRAAGKI</sequence>
<protein>
    <submittedName>
        <fullName evidence="1">Uncharacterized protein</fullName>
    </submittedName>
</protein>
<evidence type="ECO:0000313" key="2">
    <source>
        <dbReference type="Proteomes" id="UP001489004"/>
    </source>
</evidence>
<reference evidence="1 2" key="1">
    <citation type="journal article" date="2024" name="Nat. Commun.">
        <title>Phylogenomics reveals the evolutionary origins of lichenization in chlorophyte algae.</title>
        <authorList>
            <person name="Puginier C."/>
            <person name="Libourel C."/>
            <person name="Otte J."/>
            <person name="Skaloud P."/>
            <person name="Haon M."/>
            <person name="Grisel S."/>
            <person name="Petersen M."/>
            <person name="Berrin J.G."/>
            <person name="Delaux P.M."/>
            <person name="Dal Grande F."/>
            <person name="Keller J."/>
        </authorList>
    </citation>
    <scope>NUCLEOTIDE SEQUENCE [LARGE SCALE GENOMIC DNA]</scope>
    <source>
        <strain evidence="1 2">SAG 2043</strain>
    </source>
</reference>
<keyword evidence="2" id="KW-1185">Reference proteome</keyword>
<dbReference type="EMBL" id="JALJOR010000001">
    <property type="protein sequence ID" value="KAK9828678.1"/>
    <property type="molecule type" value="Genomic_DNA"/>
</dbReference>
<name>A0AAW1R4F7_9CHLO</name>
<dbReference type="AlphaFoldDB" id="A0AAW1R4F7"/>
<dbReference type="Proteomes" id="UP001489004">
    <property type="component" value="Unassembled WGS sequence"/>
</dbReference>
<comment type="caution">
    <text evidence="1">The sequence shown here is derived from an EMBL/GenBank/DDBJ whole genome shotgun (WGS) entry which is preliminary data.</text>
</comment>
<gene>
    <name evidence="1" type="ORF">WJX72_001494</name>
</gene>
<organism evidence="1 2">
    <name type="scientific">[Myrmecia] bisecta</name>
    <dbReference type="NCBI Taxonomy" id="41462"/>
    <lineage>
        <taxon>Eukaryota</taxon>
        <taxon>Viridiplantae</taxon>
        <taxon>Chlorophyta</taxon>
        <taxon>core chlorophytes</taxon>
        <taxon>Trebouxiophyceae</taxon>
        <taxon>Trebouxiales</taxon>
        <taxon>Trebouxiaceae</taxon>
        <taxon>Myrmecia</taxon>
    </lineage>
</organism>
<evidence type="ECO:0000313" key="1">
    <source>
        <dbReference type="EMBL" id="KAK9828678.1"/>
    </source>
</evidence>
<accession>A0AAW1R4F7</accession>